<evidence type="ECO:0000256" key="1">
    <source>
        <dbReference type="SAM" id="SignalP"/>
    </source>
</evidence>
<gene>
    <name evidence="2" type="ORF">GEAM_0626</name>
</gene>
<feature type="chain" id="PRO_5001791447" description="Secreted protein" evidence="1">
    <location>
        <begin position="23"/>
        <end position="66"/>
    </location>
</feature>
<sequence>MNRITLIIISLFIGTLSFNLAAAQPTNAKDVASELSRKAKEGGRPHCTTVEASAYNKLSAQTDYLN</sequence>
<dbReference type="RefSeq" id="WP_034788113.1">
    <property type="nucleotide sequence ID" value="NZ_JMPJ01000025.1"/>
</dbReference>
<dbReference type="OrthoDB" id="9942412at2"/>
<proteinExistence type="predicted"/>
<dbReference type="GeneID" id="78378971"/>
<evidence type="ECO:0000313" key="2">
    <source>
        <dbReference type="EMBL" id="KFC84752.1"/>
    </source>
</evidence>
<feature type="signal peptide" evidence="1">
    <location>
        <begin position="1"/>
        <end position="22"/>
    </location>
</feature>
<keyword evidence="1" id="KW-0732">Signal</keyword>
<comment type="caution">
    <text evidence="2">The sequence shown here is derived from an EMBL/GenBank/DDBJ whole genome shotgun (WGS) entry which is preliminary data.</text>
</comment>
<dbReference type="eggNOG" id="ENOG502ZM58">
    <property type="taxonomic scope" value="Bacteria"/>
</dbReference>
<organism evidence="2 3">
    <name type="scientific">Ewingella americana (strain ATCC 33852 / DSM 4580 / CCUG 14506 / JCM 5911 / LMG 7869 / NCTC 12157 / CDC 1468-78)</name>
    <dbReference type="NCBI Taxonomy" id="910964"/>
    <lineage>
        <taxon>Bacteria</taxon>
        <taxon>Pseudomonadati</taxon>
        <taxon>Pseudomonadota</taxon>
        <taxon>Gammaproteobacteria</taxon>
        <taxon>Enterobacterales</taxon>
        <taxon>Yersiniaceae</taxon>
        <taxon>Ewingella</taxon>
    </lineage>
</organism>
<accession>A0A085GM07</accession>
<dbReference type="AlphaFoldDB" id="A0A085GM07"/>
<evidence type="ECO:0008006" key="4">
    <source>
        <dbReference type="Google" id="ProtNLM"/>
    </source>
</evidence>
<reference evidence="2 3" key="1">
    <citation type="submission" date="2014-05" db="EMBL/GenBank/DDBJ databases">
        <title>ATOL: Assembling a taxonomically balanced genome-scale reconstruction of the evolutionary history of the Enterobacteriaceae.</title>
        <authorList>
            <person name="Plunkett G.III."/>
            <person name="Neeno-Eckwall E.C."/>
            <person name="Glasner J.D."/>
            <person name="Perna N.T."/>
        </authorList>
    </citation>
    <scope>NUCLEOTIDE SEQUENCE [LARGE SCALE GENOMIC DNA]</scope>
    <source>
        <strain evidence="2 3">ATCC 33852</strain>
    </source>
</reference>
<dbReference type="Proteomes" id="UP000028640">
    <property type="component" value="Unassembled WGS sequence"/>
</dbReference>
<name>A0A085GM07_EWIA3</name>
<evidence type="ECO:0000313" key="3">
    <source>
        <dbReference type="Proteomes" id="UP000028640"/>
    </source>
</evidence>
<protein>
    <recommendedName>
        <fullName evidence="4">Secreted protein</fullName>
    </recommendedName>
</protein>
<dbReference type="EMBL" id="JMPJ01000025">
    <property type="protein sequence ID" value="KFC84752.1"/>
    <property type="molecule type" value="Genomic_DNA"/>
</dbReference>
<keyword evidence="3" id="KW-1185">Reference proteome</keyword>